<keyword evidence="1" id="KW-0732">Signal</keyword>
<dbReference type="Proteomes" id="UP000507962">
    <property type="component" value="Unassembled WGS sequence"/>
</dbReference>
<proteinExistence type="predicted"/>
<organism evidence="2 3">
    <name type="scientific">Desulfoluna butyratoxydans</name>
    <dbReference type="NCBI Taxonomy" id="231438"/>
    <lineage>
        <taxon>Bacteria</taxon>
        <taxon>Pseudomonadati</taxon>
        <taxon>Thermodesulfobacteriota</taxon>
        <taxon>Desulfobacteria</taxon>
        <taxon>Desulfobacterales</taxon>
        <taxon>Desulfolunaceae</taxon>
        <taxon>Desulfoluna</taxon>
    </lineage>
</organism>
<feature type="signal peptide" evidence="1">
    <location>
        <begin position="1"/>
        <end position="19"/>
    </location>
</feature>
<feature type="chain" id="PRO_5020842665" evidence="1">
    <location>
        <begin position="20"/>
        <end position="280"/>
    </location>
</feature>
<keyword evidence="3" id="KW-1185">Reference proteome</keyword>
<reference evidence="2 3" key="1">
    <citation type="submission" date="2019-03" db="EMBL/GenBank/DDBJ databases">
        <authorList>
            <person name="Nijsse B."/>
        </authorList>
    </citation>
    <scope>NUCLEOTIDE SEQUENCE [LARGE SCALE GENOMIC DNA]</scope>
    <source>
        <strain evidence="2">Desulfoluna butyratoxydans MSL71</strain>
    </source>
</reference>
<name>A0A4U8YTF2_9BACT</name>
<gene>
    <name evidence="2" type="ORF">MSL71_48100</name>
</gene>
<accession>A0A4U8YTF2</accession>
<evidence type="ECO:0000313" key="2">
    <source>
        <dbReference type="EMBL" id="VFQ47124.1"/>
    </source>
</evidence>
<dbReference type="EMBL" id="CAADHO010000013">
    <property type="protein sequence ID" value="VFQ47124.1"/>
    <property type="molecule type" value="Genomic_DNA"/>
</dbReference>
<sequence length="280" mass="30772">MKRLILTLIFVLNVHTVFAEPDLETFLLLNMPSSDIAQADAKKMDRRVQIYAKSQVSEDVVVVLYAATQTGPHPEDKGHTVYLSTVNISGDSPAVLSSMDITDRLTSYTEYPGHFSEMDGVIESFEIPGGKKGIHVNLWSVLAGSGHLSSSSDLFVSILPDLSFQPVLSLPGSSPFSKEGFKFFSSGITYLFYGDIDADSGNEILALDTQYRSEVSYDAYITLNPTMRVFKFNGQGYVPAGSINMFEEAKIDVKPFHFSKKIMYSNVPAALNALFDCQGS</sequence>
<evidence type="ECO:0000256" key="1">
    <source>
        <dbReference type="SAM" id="SignalP"/>
    </source>
</evidence>
<protein>
    <submittedName>
        <fullName evidence="2">Uncharacterized protein</fullName>
    </submittedName>
</protein>
<evidence type="ECO:0000313" key="3">
    <source>
        <dbReference type="Proteomes" id="UP000507962"/>
    </source>
</evidence>
<dbReference type="AlphaFoldDB" id="A0A4U8YTF2"/>
<dbReference type="RefSeq" id="WP_180146318.1">
    <property type="nucleotide sequence ID" value="NZ_CAADHO010000013.1"/>
</dbReference>